<dbReference type="EMBL" id="DS990640">
    <property type="protein sequence ID" value="EGC47754.1"/>
    <property type="molecule type" value="Genomic_DNA"/>
</dbReference>
<dbReference type="SMART" id="SM00248">
    <property type="entry name" value="ANK"/>
    <property type="match status" value="9"/>
</dbReference>
<feature type="compositionally biased region" description="Basic and acidic residues" evidence="4">
    <location>
        <begin position="79"/>
        <end position="96"/>
    </location>
</feature>
<feature type="repeat" description="ANK" evidence="3">
    <location>
        <begin position="544"/>
        <end position="580"/>
    </location>
</feature>
<gene>
    <name evidence="5" type="ORF">HCEG_06969</name>
    <name evidence="6" type="ORF">I7I53_01323</name>
</gene>
<feature type="repeat" description="ANK" evidence="3">
    <location>
        <begin position="451"/>
        <end position="480"/>
    </location>
</feature>
<keyword evidence="1" id="KW-0677">Repeat</keyword>
<dbReference type="Gene3D" id="1.25.40.20">
    <property type="entry name" value="Ankyrin repeat-containing domain"/>
    <property type="match status" value="3"/>
</dbReference>
<feature type="region of interest" description="Disordered" evidence="4">
    <location>
        <begin position="1"/>
        <end position="43"/>
    </location>
</feature>
<organism evidence="7">
    <name type="scientific">Ajellomyces capsulatus (strain H88)</name>
    <name type="common">Darling's disease fungus</name>
    <name type="synonym">Histoplasma capsulatum</name>
    <dbReference type="NCBI Taxonomy" id="544711"/>
    <lineage>
        <taxon>Eukaryota</taxon>
        <taxon>Fungi</taxon>
        <taxon>Dikarya</taxon>
        <taxon>Ascomycota</taxon>
        <taxon>Pezizomycotina</taxon>
        <taxon>Eurotiomycetes</taxon>
        <taxon>Eurotiomycetidae</taxon>
        <taxon>Onygenales</taxon>
        <taxon>Ajellomycetaceae</taxon>
        <taxon>Histoplasma</taxon>
    </lineage>
</organism>
<evidence type="ECO:0000313" key="5">
    <source>
        <dbReference type="EMBL" id="EGC47754.1"/>
    </source>
</evidence>
<dbReference type="InterPro" id="IPR036770">
    <property type="entry name" value="Ankyrin_rpt-contain_sf"/>
</dbReference>
<evidence type="ECO:0000256" key="1">
    <source>
        <dbReference type="ARBA" id="ARBA00022737"/>
    </source>
</evidence>
<dbReference type="Pfam" id="PF12796">
    <property type="entry name" value="Ank_2"/>
    <property type="match status" value="1"/>
</dbReference>
<feature type="region of interest" description="Disordered" evidence="4">
    <location>
        <begin position="490"/>
        <end position="514"/>
    </location>
</feature>
<dbReference type="AlphaFoldDB" id="F0UPA2"/>
<dbReference type="STRING" id="544711.F0UPA2"/>
<reference evidence="7" key="1">
    <citation type="submission" date="2008-07" db="EMBL/GenBank/DDBJ databases">
        <title>Annotation of Ajellomyces capsulatus strain H88.</title>
        <authorList>
            <person name="Champion M."/>
            <person name="Cuomo C."/>
            <person name="Ma L.-J."/>
            <person name="Henn M.R."/>
            <person name="Sil A."/>
            <person name="Goldman B."/>
            <person name="Young S.K."/>
            <person name="Kodira C.D."/>
            <person name="Zeng Q."/>
            <person name="Koehrsen M."/>
            <person name="Alvarado L."/>
            <person name="Berlin A."/>
            <person name="Borenstein D."/>
            <person name="Chen Z."/>
            <person name="Engels R."/>
            <person name="Freedman E."/>
            <person name="Gellesch M."/>
            <person name="Goldberg J."/>
            <person name="Griggs A."/>
            <person name="Gujja S."/>
            <person name="Heiman D."/>
            <person name="Hepburn T."/>
            <person name="Howarth C."/>
            <person name="Jen D."/>
            <person name="Larson L."/>
            <person name="Lewis B."/>
            <person name="Mehta T."/>
            <person name="Park D."/>
            <person name="Pearson M."/>
            <person name="Roberts A."/>
            <person name="Saif S."/>
            <person name="Shea T."/>
            <person name="Shenoy N."/>
            <person name="Sisk P."/>
            <person name="Stolte C."/>
            <person name="Sykes S."/>
            <person name="Walk T."/>
            <person name="White J."/>
            <person name="Yandava C."/>
            <person name="Klein B."/>
            <person name="McEwen J.G."/>
            <person name="Puccia R."/>
            <person name="Goldman G.H."/>
            <person name="Felipe M.S."/>
            <person name="Nino-Vega G."/>
            <person name="San-Blas G."/>
            <person name="Taylor J."/>
            <person name="Mendoza L."/>
            <person name="Galagan J."/>
            <person name="Nusbaum C."/>
            <person name="Birren B."/>
        </authorList>
    </citation>
    <scope>NUCLEOTIDE SEQUENCE [LARGE SCALE GENOMIC DNA]</scope>
    <source>
        <strain evidence="7">H88</strain>
    </source>
</reference>
<dbReference type="HOGENOM" id="CLU_436853_0_0_1"/>
<evidence type="ECO:0000256" key="2">
    <source>
        <dbReference type="ARBA" id="ARBA00023043"/>
    </source>
</evidence>
<feature type="region of interest" description="Disordered" evidence="4">
    <location>
        <begin position="74"/>
        <end position="105"/>
    </location>
</feature>
<evidence type="ECO:0000313" key="7">
    <source>
        <dbReference type="Proteomes" id="UP000008142"/>
    </source>
</evidence>
<dbReference type="SUPFAM" id="SSF48403">
    <property type="entry name" value="Ankyrin repeat"/>
    <property type="match status" value="1"/>
</dbReference>
<evidence type="ECO:0000256" key="3">
    <source>
        <dbReference type="PROSITE-ProRule" id="PRU00023"/>
    </source>
</evidence>
<protein>
    <submittedName>
        <fullName evidence="6">Ankyrin repeat protein</fullName>
    </submittedName>
</protein>
<dbReference type="PROSITE" id="PS50088">
    <property type="entry name" value="ANK_REPEAT"/>
    <property type="match status" value="5"/>
</dbReference>
<proteinExistence type="predicted"/>
<dbReference type="Pfam" id="PF13637">
    <property type="entry name" value="Ank_4"/>
    <property type="match status" value="1"/>
</dbReference>
<dbReference type="PROSITE" id="PS50297">
    <property type="entry name" value="ANK_REP_REGION"/>
    <property type="match status" value="2"/>
</dbReference>
<evidence type="ECO:0000256" key="4">
    <source>
        <dbReference type="SAM" id="MobiDB-lite"/>
    </source>
</evidence>
<sequence length="632" mass="68257">MRFSRLLCCGGPDDNGEKASPSPPPAYRSIDGNPDASKQSLPIPQHTRIAFNISPPATLPSDPDAIARKANTLASQGRGDLRSHDSHDAHEHERNRALHRSRYQGPAQKMPGNTFLMPNGQEITLNTNDDLVQATLAAAQTSDQALDQWLDMGYGIEIRDSKKRTAAMWAVLQNRPEAVRRLVERGAQVNLATAQSSTELHHAVSEGDRKRVATLLQYGADVNAADEDGNTPLHCALNRWLKTDQREDFSVIKSLVGKGANLEAHNRYGNTLLHEACIYADGVRLRFMAGSSGPSPTATSRRLAMATALLDLGMPVDTRDKWGSTPLLRCCTMQSPDRDVIALLLDRGADVNAPNNHGDTPLDTVCFQPDTELLKQVAASVIHIDADADTNANANDDDNANDNANDNDNDNDKLNSDNDDETHDGDNGQVIDNQPDPATAALFNKPTVLSTPLHYAAQHSGPDRLLFLLTHGANPSAPTYATGATPLHLLASSKPSTTDKPSPPSPSTPTVTTTKTLAPATDHITQKIHLLISHGADVNARDLTGATPLHYAARNVESRYQERIVAALLAAGAEPDCKDAKGRTPLRELEGYWVLKGAVVKRLLEAGAQKEPGMEGLGAFEYMDRDRREGGI</sequence>
<feature type="repeat" description="ANK" evidence="3">
    <location>
        <begin position="195"/>
        <end position="227"/>
    </location>
</feature>
<feature type="region of interest" description="Disordered" evidence="4">
    <location>
        <begin position="390"/>
        <end position="439"/>
    </location>
</feature>
<feature type="repeat" description="ANK" evidence="3">
    <location>
        <begin position="228"/>
        <end position="267"/>
    </location>
</feature>
<dbReference type="PANTHER" id="PTHR24123:SF33">
    <property type="entry name" value="PROTEIN HOS4"/>
    <property type="match status" value="1"/>
</dbReference>
<dbReference type="OMA" id="GAEPDCK"/>
<dbReference type="Pfam" id="PF00023">
    <property type="entry name" value="Ank"/>
    <property type="match status" value="3"/>
</dbReference>
<dbReference type="InterPro" id="IPR002110">
    <property type="entry name" value="Ankyrin_rpt"/>
</dbReference>
<keyword evidence="2 3" id="KW-0040">ANK repeat</keyword>
<dbReference type="Proteomes" id="UP000663419">
    <property type="component" value="Chromosome 3"/>
</dbReference>
<evidence type="ECO:0000313" key="6">
    <source>
        <dbReference type="EMBL" id="QSS53916.1"/>
    </source>
</evidence>
<name>F0UPA2_AJEC8</name>
<reference evidence="6" key="2">
    <citation type="submission" date="2021-01" db="EMBL/GenBank/DDBJ databases">
        <title>Chromosome-level genome assembly of a human fungal pathogen reveals clustering of transcriptionally co-regulated genes.</title>
        <authorList>
            <person name="Voorhies M."/>
            <person name="Cohen S."/>
            <person name="Shea T.P."/>
            <person name="Petrus S."/>
            <person name="Munoz J.F."/>
            <person name="Poplawski S."/>
            <person name="Goldman W.E."/>
            <person name="Michael T."/>
            <person name="Cuomo C.A."/>
            <person name="Sil A."/>
            <person name="Beyhan S."/>
        </authorList>
    </citation>
    <scope>NUCLEOTIDE SEQUENCE</scope>
    <source>
        <strain evidence="6">H88</strain>
    </source>
</reference>
<feature type="repeat" description="ANK" evidence="3">
    <location>
        <begin position="322"/>
        <end position="356"/>
    </location>
</feature>
<dbReference type="Proteomes" id="UP000008142">
    <property type="component" value="Unassembled WGS sequence"/>
</dbReference>
<dbReference type="InterPro" id="IPR051165">
    <property type="entry name" value="Multifunctional_ANK_Repeat"/>
</dbReference>
<dbReference type="VEuPathDB" id="FungiDB:I7I53_01323"/>
<dbReference type="EMBL" id="CP069104">
    <property type="protein sequence ID" value="QSS53916.1"/>
    <property type="molecule type" value="Genomic_DNA"/>
</dbReference>
<accession>F0UPA2</accession>
<dbReference type="PANTHER" id="PTHR24123">
    <property type="entry name" value="ANKYRIN REPEAT-CONTAINING"/>
    <property type="match status" value="1"/>
</dbReference>
<dbReference type="OrthoDB" id="341259at2759"/>
<feature type="compositionally biased region" description="Acidic residues" evidence="4">
    <location>
        <begin position="395"/>
        <end position="409"/>
    </location>
</feature>